<accession>A0AA49X4H3</accession>
<protein>
    <submittedName>
        <fullName evidence="2">Tail protein</fullName>
    </submittedName>
</protein>
<name>A0AA49X4H3_9VIRU</name>
<evidence type="ECO:0000259" key="1">
    <source>
        <dbReference type="Pfam" id="PF06605"/>
    </source>
</evidence>
<organism evidence="2">
    <name type="scientific">Firmicutes phage HS19</name>
    <dbReference type="NCBI Taxonomy" id="3056397"/>
    <lineage>
        <taxon>Viruses</taxon>
    </lineage>
</organism>
<dbReference type="EMBL" id="OQ890325">
    <property type="protein sequence ID" value="WLJ26300.1"/>
    <property type="molecule type" value="Genomic_DNA"/>
</dbReference>
<sequence length="1492" mass="166915">MLYFFDNQEKLLGYIDNESSLSVIQTEPLRGVIVLEASVIDGYSELLEASTYVGHVDAVNDDSFQLYRIKSISLGDGNVGAKISAQHVVFDELSSRDIIRKVSFNGLNMSAAFMEILKESRWKLGECNVNKSVNLSAENTNVSNLITTLINKYSIELRYRLKFANNKIIGRFIDVFENRGRNTHKRYAYGHNALSVVKEVDSNNLYTAIIPHGKEIEQSEEDRKAKKEKQKLDITKVAWSKLNGNYVDKKIGEDTLELKELSQIYGFSDGSPRTMFKNYDIDDENELIKTAYEDLVNLARPKVQFSAKIEDLGELDIGDSIVIIRSDLGIYYRTRVIEIKRNLIEYGLSELVLGDNLDLKNPQKSTNRLSKQISDLETQINNINVETNKVKDSLKDTSFLDDLRKQLKDGMYDHDSYNYFLKKGNEYGLPPGFYAFNKPIDQNPTSGIWMNGGKMAIANKRNADGTLNWSTWLNGEGIIADYITAGILQGGKVRWNLEDGTFLIGNSISDYSFYWDGSTLHMKDVDIDLTNNSVVKNMNQNIDKNNEDIKKANDVITQTQTSVQILKDSISSKVSKTEILTDKEIQNALKGRDGADGANGSNFTWNLLLKSNEFVKNSLYKIMEYSIADKPVADETYTLTIWGNLGEGKKYFYAFNSNAYINLIALTEVEDGIYTGQFKWRDTLTYGGQTHTADNSKLLIYVFESNVISESTINKIKLEKGVNNNPVWSPHYSEIKGEKGDKGEQGLRGLQGLQGKDGKDGLKGVPGKDGVNSYTHIAYSNSQDGSKDFSTSNSNREYIGIYVDSNKTDSENYKAYKWSKIKGLDGKDGIAGKNGVGLKSTDISYGLSDSETKEPTRWTKTVPNLIKGKYLWTKTVWSYTDNTSETGYAKTYIAKDGNTGKDGIAGKDGVGIKSTTIAYAKSKSGTNPPTSGWISNVPGTNPGDFLWTKTVWNYTDNTSETGYSVSKIGKDGTQGIPGKAGADGKTPYLHIAYSNSIDGSKDFSVNDSNRDYIGQYTDFSKADSTDYKKYSWSKIKGEFEGEIGARNLIKNSDDLSNCFYKFDGGKHDIVDVDMPEFRFSGKKVQSLAGNQTDGTKEIMRLDSENLIDGKTYTFSMYVKNNRDVPMRFNIKSIECDFIELKPNEIKRLVVTGKKIEDTYANGKFRVFFNANTKDYYIDCTVSRPQLEEGDVATSWKPNPLDLISETQTVKRTFEAYKEQTDRRLLSTVSQTDFNKNNVAIKKQFSSVDQKANGIISTVSSNYKNLSKKIDGKPSTTTVQSLISQKVDSVKIEVSDQISGVNSSISVMQDNIKLKADKTDLYGLVSFSDLEDSNSWTVINGENIKTGKISSADGSSWINLKDGNFSFYHNSLFIDENEYDWNSRTKRTRLHTLGTFRVSYGKNPSVELNSGGITLFNDKEDQDSKGTNKIQSNGDGNVQIGSIDDNGNTTIYAEIGKKEGYVMHIYGSLFVHRNLRVKDAIRYGASCQQGTTF</sequence>
<feature type="domain" description="Tail spike" evidence="1">
    <location>
        <begin position="93"/>
        <end position="354"/>
    </location>
</feature>
<evidence type="ECO:0000313" key="2">
    <source>
        <dbReference type="EMBL" id="WLJ26300.1"/>
    </source>
</evidence>
<dbReference type="InterPro" id="IPR007119">
    <property type="entry name" value="Phage_tail_spike_N"/>
</dbReference>
<dbReference type="NCBIfam" id="TIGR01665">
    <property type="entry name" value="put_anti_recept"/>
    <property type="match status" value="1"/>
</dbReference>
<proteinExistence type="predicted"/>
<dbReference type="Pfam" id="PF06605">
    <property type="entry name" value="Prophage_tail"/>
    <property type="match status" value="1"/>
</dbReference>
<dbReference type="InterPro" id="IPR010572">
    <property type="entry name" value="Tail_dom"/>
</dbReference>
<dbReference type="PANTHER" id="PTHR24023">
    <property type="entry name" value="COLLAGEN ALPHA"/>
    <property type="match status" value="1"/>
</dbReference>
<dbReference type="GO" id="GO:0031012">
    <property type="term" value="C:extracellular matrix"/>
    <property type="evidence" value="ECO:0007669"/>
    <property type="project" value="TreeGrafter"/>
</dbReference>
<dbReference type="InterPro" id="IPR050149">
    <property type="entry name" value="Collagen_superfamily"/>
</dbReference>
<dbReference type="PANTHER" id="PTHR24023:SF1082">
    <property type="entry name" value="COLLAGEN TRIPLE HELIX REPEAT"/>
    <property type="match status" value="1"/>
</dbReference>
<dbReference type="GO" id="GO:0030198">
    <property type="term" value="P:extracellular matrix organization"/>
    <property type="evidence" value="ECO:0007669"/>
    <property type="project" value="TreeGrafter"/>
</dbReference>
<reference evidence="2" key="1">
    <citation type="submission" date="2023-04" db="EMBL/GenBank/DDBJ databases">
        <title>The human skin virome in hidradenitis suppurativa patients.</title>
        <authorList>
            <person name="Jansen D."/>
        </authorList>
    </citation>
    <scope>NUCLEOTIDE SEQUENCE</scope>
    <source>
        <strain evidence="2">VC4_HSPhageD</strain>
    </source>
</reference>
<dbReference type="GO" id="GO:0005615">
    <property type="term" value="C:extracellular space"/>
    <property type="evidence" value="ECO:0007669"/>
    <property type="project" value="TreeGrafter"/>
</dbReference>
<dbReference type="GO" id="GO:0030020">
    <property type="term" value="F:extracellular matrix structural constituent conferring tensile strength"/>
    <property type="evidence" value="ECO:0007669"/>
    <property type="project" value="TreeGrafter"/>
</dbReference>
<dbReference type="Gene3D" id="1.20.5.320">
    <property type="entry name" value="6-Phosphogluconate Dehydrogenase, domain 3"/>
    <property type="match status" value="1"/>
</dbReference>